<keyword evidence="5 10" id="KW-0812">Transmembrane</keyword>
<evidence type="ECO:0000256" key="8">
    <source>
        <dbReference type="ARBA" id="ARBA00023143"/>
    </source>
</evidence>
<organism evidence="11 12">
    <name type="scientific">Thiovibrio frasassiensis</name>
    <dbReference type="NCBI Taxonomy" id="2984131"/>
    <lineage>
        <taxon>Bacteria</taxon>
        <taxon>Pseudomonadati</taxon>
        <taxon>Thermodesulfobacteriota</taxon>
        <taxon>Desulfobulbia</taxon>
        <taxon>Desulfobulbales</taxon>
        <taxon>Thiovibrionaceae</taxon>
        <taxon>Thiovibrio</taxon>
    </lineage>
</organism>
<evidence type="ECO:0000256" key="3">
    <source>
        <dbReference type="ARBA" id="ARBA00021717"/>
    </source>
</evidence>
<reference evidence="11" key="1">
    <citation type="journal article" date="2022" name="bioRxiv">
        <title>Thiovibrio frasassiensisgen. nov., sp. nov., an autotrophic, elemental sulfur disproportionating bacterium isolated from sulfidic karst sediment, and proposal of Thiovibrionaceae fam. nov.</title>
        <authorList>
            <person name="Aronson H."/>
            <person name="Thomas C."/>
            <person name="Bhattacharyya M."/>
            <person name="Eckstein S."/>
            <person name="Jensen S."/>
            <person name="Barco R."/>
            <person name="Macalady J."/>
            <person name="Amend J."/>
        </authorList>
    </citation>
    <scope>NUCLEOTIDE SEQUENCE</scope>
    <source>
        <strain evidence="11">RS19-109</strain>
    </source>
</reference>
<dbReference type="Proteomes" id="UP001154240">
    <property type="component" value="Unassembled WGS sequence"/>
</dbReference>
<feature type="transmembrane region" description="Helical" evidence="10">
    <location>
        <begin position="6"/>
        <end position="31"/>
    </location>
</feature>
<comment type="caution">
    <text evidence="11">The sequence shown here is derived from an EMBL/GenBank/DDBJ whole genome shotgun (WGS) entry which is preliminary data.</text>
</comment>
<name>A0A9X4RKS9_9BACT</name>
<reference evidence="11" key="2">
    <citation type="submission" date="2022-10" db="EMBL/GenBank/DDBJ databases">
        <authorList>
            <person name="Aronson H.S."/>
        </authorList>
    </citation>
    <scope>NUCLEOTIDE SEQUENCE</scope>
    <source>
        <strain evidence="11">RS19-109</strain>
    </source>
</reference>
<dbReference type="PANTHER" id="PTHR30065">
    <property type="entry name" value="FLAGELLAR BIOSYNTHETIC PROTEIN FLIR"/>
    <property type="match status" value="1"/>
</dbReference>
<evidence type="ECO:0000256" key="1">
    <source>
        <dbReference type="ARBA" id="ARBA00002578"/>
    </source>
</evidence>
<dbReference type="GO" id="GO:0006605">
    <property type="term" value="P:protein targeting"/>
    <property type="evidence" value="ECO:0007669"/>
    <property type="project" value="UniProtKB-UniRule"/>
</dbReference>
<dbReference type="GO" id="GO:0044780">
    <property type="term" value="P:bacterial-type flagellum assembly"/>
    <property type="evidence" value="ECO:0007669"/>
    <property type="project" value="UniProtKB-UniRule"/>
</dbReference>
<keyword evidence="6 10" id="KW-1133">Transmembrane helix</keyword>
<dbReference type="GO" id="GO:0005886">
    <property type="term" value="C:plasma membrane"/>
    <property type="evidence" value="ECO:0007669"/>
    <property type="project" value="UniProtKB-SubCell"/>
</dbReference>
<dbReference type="RefSeq" id="WP_307631840.1">
    <property type="nucleotide sequence ID" value="NZ_JAPHEH010000001.1"/>
</dbReference>
<keyword evidence="8 10" id="KW-0975">Bacterial flagellum</keyword>
<keyword evidence="12" id="KW-1185">Reference proteome</keyword>
<feature type="transmembrane region" description="Helical" evidence="10">
    <location>
        <begin position="121"/>
        <end position="143"/>
    </location>
</feature>
<keyword evidence="7 10" id="KW-0472">Membrane</keyword>
<dbReference type="AlphaFoldDB" id="A0A9X4RKS9"/>
<dbReference type="GO" id="GO:0009425">
    <property type="term" value="C:bacterial-type flagellum basal body"/>
    <property type="evidence" value="ECO:0007669"/>
    <property type="project" value="UniProtKB-SubCell"/>
</dbReference>
<evidence type="ECO:0000256" key="2">
    <source>
        <dbReference type="ARBA" id="ARBA00009772"/>
    </source>
</evidence>
<comment type="subcellular location">
    <subcellularLocation>
        <location evidence="10">Cell membrane</location>
        <topology evidence="10">Multi-pass membrane protein</topology>
    </subcellularLocation>
    <subcellularLocation>
        <location evidence="10">Bacterial flagellum basal body</location>
    </subcellularLocation>
</comment>
<proteinExistence type="inferred from homology"/>
<comment type="similarity">
    <text evidence="2 10">Belongs to the FliR/MopE/SpaR family.</text>
</comment>
<dbReference type="PANTHER" id="PTHR30065:SF1">
    <property type="entry name" value="SURFACE PRESENTATION OF ANTIGENS PROTEIN SPAR"/>
    <property type="match status" value="1"/>
</dbReference>
<dbReference type="EMBL" id="JAPHEH010000001">
    <property type="protein sequence ID" value="MDG4474860.1"/>
    <property type="molecule type" value="Genomic_DNA"/>
</dbReference>
<evidence type="ECO:0000256" key="4">
    <source>
        <dbReference type="ARBA" id="ARBA00022475"/>
    </source>
</evidence>
<dbReference type="NCBIfam" id="TIGR01400">
    <property type="entry name" value="fliR"/>
    <property type="match status" value="1"/>
</dbReference>
<evidence type="ECO:0000256" key="10">
    <source>
        <dbReference type="RuleBase" id="RU362071"/>
    </source>
</evidence>
<keyword evidence="11" id="KW-0969">Cilium</keyword>
<keyword evidence="4 10" id="KW-1003">Cell membrane</keyword>
<dbReference type="InterPro" id="IPR002010">
    <property type="entry name" value="T3SS_IM_R"/>
</dbReference>
<gene>
    <name evidence="11" type="primary">fliR</name>
    <name evidence="11" type="ORF">OLX77_01630</name>
</gene>
<dbReference type="PRINTS" id="PR00953">
    <property type="entry name" value="TYPE3IMRPROT"/>
</dbReference>
<comment type="function">
    <text evidence="1 10">Role in flagellar biosynthesis.</text>
</comment>
<feature type="transmembrane region" description="Helical" evidence="10">
    <location>
        <begin position="216"/>
        <end position="240"/>
    </location>
</feature>
<evidence type="ECO:0000313" key="11">
    <source>
        <dbReference type="EMBL" id="MDG4474860.1"/>
    </source>
</evidence>
<evidence type="ECO:0000256" key="6">
    <source>
        <dbReference type="ARBA" id="ARBA00022989"/>
    </source>
</evidence>
<keyword evidence="11" id="KW-0282">Flagellum</keyword>
<dbReference type="Pfam" id="PF01311">
    <property type="entry name" value="Bac_export_1"/>
    <property type="match status" value="1"/>
</dbReference>
<feature type="transmembrane region" description="Helical" evidence="10">
    <location>
        <begin position="81"/>
        <end position="101"/>
    </location>
</feature>
<accession>A0A9X4RKS9</accession>
<sequence>MPEVALLNWTLTQILTMVIILTRVAPLLFFMPVIGSTTVPAQIKILLALMTALVLTPVIQVNPRLISGPPLGFVVLVLREILLGATLAVFARCVFAAAEIAGQMVGIQMGMGMAGVMDPQFGTQVSLVGMLWNLTAILIFLGINGHHMFFSTLVESFEWIKPGGAILTKATFEGLMQGASHMFVLAVKIMAPAGAALFFSHVAMGIVAKTVPQIPIMIVGLPINLAVGFIFAGLSLAYLMPLMIANFEMLARLLPRLAQGMGG</sequence>
<dbReference type="InterPro" id="IPR006303">
    <property type="entry name" value="FliR"/>
</dbReference>
<feature type="transmembrane region" description="Helical" evidence="10">
    <location>
        <begin position="43"/>
        <end position="61"/>
    </location>
</feature>
<keyword evidence="11" id="KW-0966">Cell projection</keyword>
<protein>
    <recommendedName>
        <fullName evidence="3 9">Flagellar biosynthetic protein FliR</fullName>
    </recommendedName>
</protein>
<evidence type="ECO:0000256" key="5">
    <source>
        <dbReference type="ARBA" id="ARBA00022692"/>
    </source>
</evidence>
<evidence type="ECO:0000256" key="7">
    <source>
        <dbReference type="ARBA" id="ARBA00023136"/>
    </source>
</evidence>
<evidence type="ECO:0000313" key="12">
    <source>
        <dbReference type="Proteomes" id="UP001154240"/>
    </source>
</evidence>
<feature type="transmembrane region" description="Helical" evidence="10">
    <location>
        <begin position="182"/>
        <end position="204"/>
    </location>
</feature>
<evidence type="ECO:0000256" key="9">
    <source>
        <dbReference type="NCBIfam" id="TIGR01400"/>
    </source>
</evidence>